<sequence>MMSRRSLRLARPSKERWKWRHNRKVDEDFLMGLMAEIEADPTRSMRKMAKVFEVSEWTIRKAVSKLGLYSYVRRRRQLLSNSAKNSRVDRGKKLLSWLKKKPSSTVLVFSDKKNWTVDQSRNDRFLAYAVEEVPPINQTKHPPHP</sequence>
<name>A0A7T8HJ38_CALRO</name>
<evidence type="ECO:0000313" key="1">
    <source>
        <dbReference type="EMBL" id="QQP50946.1"/>
    </source>
</evidence>
<dbReference type="AlphaFoldDB" id="A0A7T8HJ38"/>
<evidence type="ECO:0008006" key="3">
    <source>
        <dbReference type="Google" id="ProtNLM"/>
    </source>
</evidence>
<protein>
    <recommendedName>
        <fullName evidence="3">Transposase Tc1-like domain-containing protein</fullName>
    </recommendedName>
</protein>
<evidence type="ECO:0000313" key="2">
    <source>
        <dbReference type="Proteomes" id="UP000595437"/>
    </source>
</evidence>
<keyword evidence="2" id="KW-1185">Reference proteome</keyword>
<dbReference type="EMBL" id="CP045897">
    <property type="protein sequence ID" value="QQP50946.1"/>
    <property type="molecule type" value="Genomic_DNA"/>
</dbReference>
<accession>A0A7T8HJ38</accession>
<reference evidence="2" key="1">
    <citation type="submission" date="2021-01" db="EMBL/GenBank/DDBJ databases">
        <title>Caligus Genome Assembly.</title>
        <authorList>
            <person name="Gallardo-Escarate C."/>
        </authorList>
    </citation>
    <scope>NUCLEOTIDE SEQUENCE [LARGE SCALE GENOMIC DNA]</scope>
</reference>
<gene>
    <name evidence="1" type="ORF">FKW44_012123</name>
</gene>
<dbReference type="Proteomes" id="UP000595437">
    <property type="component" value="Chromosome 8"/>
</dbReference>
<proteinExistence type="predicted"/>
<organism evidence="1 2">
    <name type="scientific">Caligus rogercresseyi</name>
    <name type="common">Sea louse</name>
    <dbReference type="NCBI Taxonomy" id="217165"/>
    <lineage>
        <taxon>Eukaryota</taxon>
        <taxon>Metazoa</taxon>
        <taxon>Ecdysozoa</taxon>
        <taxon>Arthropoda</taxon>
        <taxon>Crustacea</taxon>
        <taxon>Multicrustacea</taxon>
        <taxon>Hexanauplia</taxon>
        <taxon>Copepoda</taxon>
        <taxon>Siphonostomatoida</taxon>
        <taxon>Caligidae</taxon>
        <taxon>Caligus</taxon>
    </lineage>
</organism>